<organism evidence="6 7">
    <name type="scientific">Clostridium thermosuccinogenes</name>
    <dbReference type="NCBI Taxonomy" id="84032"/>
    <lineage>
        <taxon>Bacteria</taxon>
        <taxon>Bacillati</taxon>
        <taxon>Bacillota</taxon>
        <taxon>Clostridia</taxon>
        <taxon>Eubacteriales</taxon>
        <taxon>Clostridiaceae</taxon>
        <taxon>Clostridium</taxon>
    </lineage>
</organism>
<dbReference type="GO" id="GO:1901359">
    <property type="term" value="F:tungstate binding"/>
    <property type="evidence" value="ECO:0007669"/>
    <property type="project" value="UniProtKB-ARBA"/>
</dbReference>
<dbReference type="EMBL" id="NIOJ01000055">
    <property type="protein sequence ID" value="PNT96019.1"/>
    <property type="molecule type" value="Genomic_DNA"/>
</dbReference>
<keyword evidence="4" id="KW-0732">Signal</keyword>
<dbReference type="PIRSF" id="PIRSF004846">
    <property type="entry name" value="ModA"/>
    <property type="match status" value="1"/>
</dbReference>
<dbReference type="InterPro" id="IPR050682">
    <property type="entry name" value="ModA/WtpA"/>
</dbReference>
<feature type="binding site" evidence="5">
    <location>
        <position position="54"/>
    </location>
    <ligand>
        <name>molybdate</name>
        <dbReference type="ChEBI" id="CHEBI:36264"/>
    </ligand>
</feature>
<dbReference type="PANTHER" id="PTHR30632:SF0">
    <property type="entry name" value="SULFATE-BINDING PROTEIN"/>
    <property type="match status" value="1"/>
</dbReference>
<dbReference type="Pfam" id="PF13531">
    <property type="entry name" value="SBP_bac_11"/>
    <property type="match status" value="1"/>
</dbReference>
<reference evidence="6 7" key="1">
    <citation type="submission" date="2017-06" db="EMBL/GenBank/DDBJ databases">
        <title>Investigating the central metabolism of Clostridium thermosuccinogenes.</title>
        <authorList>
            <person name="Koendjbiharie J.G."/>
            <person name="van Kranenburg R."/>
        </authorList>
    </citation>
    <scope>NUCLEOTIDE SEQUENCE [LARGE SCALE GENOMIC DNA]</scope>
    <source>
        <strain evidence="6 7">DSM 5806</strain>
    </source>
</reference>
<keyword evidence="3 5" id="KW-0479">Metal-binding</keyword>
<dbReference type="AlphaFoldDB" id="A0A2K2FB53"/>
<name>A0A2K2FB53_9CLOT</name>
<evidence type="ECO:0000313" key="7">
    <source>
        <dbReference type="Proteomes" id="UP000236151"/>
    </source>
</evidence>
<gene>
    <name evidence="6" type="primary">modA</name>
    <name evidence="6" type="ORF">CDQ84_16000</name>
</gene>
<dbReference type="InterPro" id="IPR041879">
    <property type="entry name" value="YvgL-like_PBP2"/>
</dbReference>
<dbReference type="GO" id="GO:0015689">
    <property type="term" value="P:molybdate ion transport"/>
    <property type="evidence" value="ECO:0007669"/>
    <property type="project" value="InterPro"/>
</dbReference>
<dbReference type="GO" id="GO:0030973">
    <property type="term" value="F:molybdate ion binding"/>
    <property type="evidence" value="ECO:0007669"/>
    <property type="project" value="TreeGrafter"/>
</dbReference>
<dbReference type="KEGG" id="cthd:CDO33_05190"/>
<dbReference type="GO" id="GO:0046872">
    <property type="term" value="F:metal ion binding"/>
    <property type="evidence" value="ECO:0007669"/>
    <property type="project" value="UniProtKB-KW"/>
</dbReference>
<comment type="caution">
    <text evidence="6">The sequence shown here is derived from an EMBL/GenBank/DDBJ whole genome shotgun (WGS) entry which is preliminary data.</text>
</comment>
<dbReference type="OrthoDB" id="9785015at2"/>
<feature type="binding site" evidence="5">
    <location>
        <position position="82"/>
    </location>
    <ligand>
        <name>molybdate</name>
        <dbReference type="ChEBI" id="CHEBI:36264"/>
    </ligand>
</feature>
<feature type="binding site" evidence="5">
    <location>
        <position position="209"/>
    </location>
    <ligand>
        <name>molybdate</name>
        <dbReference type="ChEBI" id="CHEBI:36264"/>
    </ligand>
</feature>
<accession>A0A2K2FB53</accession>
<feature type="binding site" evidence="5">
    <location>
        <position position="191"/>
    </location>
    <ligand>
        <name>molybdate</name>
        <dbReference type="ChEBI" id="CHEBI:36264"/>
    </ligand>
</feature>
<dbReference type="SUPFAM" id="SSF53850">
    <property type="entry name" value="Periplasmic binding protein-like II"/>
    <property type="match status" value="1"/>
</dbReference>
<evidence type="ECO:0000256" key="1">
    <source>
        <dbReference type="ARBA" id="ARBA00009175"/>
    </source>
</evidence>
<evidence type="ECO:0000256" key="4">
    <source>
        <dbReference type="ARBA" id="ARBA00022729"/>
    </source>
</evidence>
<dbReference type="InterPro" id="IPR005950">
    <property type="entry name" value="ModA"/>
</dbReference>
<protein>
    <submittedName>
        <fullName evidence="6">Molybdate ABC transporter substrate-binding protein</fullName>
    </submittedName>
</protein>
<evidence type="ECO:0000256" key="3">
    <source>
        <dbReference type="ARBA" id="ARBA00022723"/>
    </source>
</evidence>
<dbReference type="NCBIfam" id="TIGR01256">
    <property type="entry name" value="modA"/>
    <property type="match status" value="1"/>
</dbReference>
<dbReference type="PANTHER" id="PTHR30632">
    <property type="entry name" value="MOLYBDATE-BINDING PERIPLASMIC PROTEIN"/>
    <property type="match status" value="1"/>
</dbReference>
<evidence type="ECO:0000256" key="5">
    <source>
        <dbReference type="PIRSR" id="PIRSR004846-1"/>
    </source>
</evidence>
<comment type="similarity">
    <text evidence="1">Belongs to the bacterial solute-binding protein ModA family.</text>
</comment>
<sequence>MLTGVMALKKYLAIFMIILTAAGFTGCRDFHRSTKKAWDDAKTTGELVVAAAASLTDVMEEIKVLYMKENPDVKVRFTFGASGTLMTQIVEGAPVDIFIPASKKQMDILEEKGLIKTDTRVDLLSNRIVLITPASSSKEINGFEDIAAQKVEKIALGDPASVPVGRYSIEILTSIGIIEEAEDKAVYASDVRQILSWVETEMADCGIVYRTDAMVSDKITVSAMAPEDSHSPVVYPAAVINGSDNVEEAKNFMKFLSTEEARTIFGRYGFGD</sequence>
<evidence type="ECO:0000313" key="6">
    <source>
        <dbReference type="EMBL" id="PNT96019.1"/>
    </source>
</evidence>
<dbReference type="CDD" id="cd13537">
    <property type="entry name" value="PBP2_YvgL_like"/>
    <property type="match status" value="1"/>
</dbReference>
<dbReference type="Proteomes" id="UP000236151">
    <property type="component" value="Unassembled WGS sequence"/>
</dbReference>
<keyword evidence="7" id="KW-1185">Reference proteome</keyword>
<evidence type="ECO:0000256" key="2">
    <source>
        <dbReference type="ARBA" id="ARBA00022505"/>
    </source>
</evidence>
<proteinExistence type="inferred from homology"/>
<dbReference type="FunFam" id="3.40.190.10:FF:000035">
    <property type="entry name" value="Molybdate ABC transporter substrate-binding protein"/>
    <property type="match status" value="1"/>
</dbReference>
<keyword evidence="2 5" id="KW-0500">Molybdenum</keyword>
<dbReference type="Gene3D" id="3.40.190.10">
    <property type="entry name" value="Periplasmic binding protein-like II"/>
    <property type="match status" value="2"/>
</dbReference>